<gene>
    <name evidence="2" type="ORF">PNOK_0804200</name>
</gene>
<evidence type="ECO:0000256" key="1">
    <source>
        <dbReference type="SAM" id="MobiDB-lite"/>
    </source>
</evidence>
<feature type="region of interest" description="Disordered" evidence="1">
    <location>
        <begin position="96"/>
        <end position="120"/>
    </location>
</feature>
<name>A0A286UA17_9AGAM</name>
<reference evidence="2 3" key="1">
    <citation type="journal article" date="2017" name="Mol. Ecol.">
        <title>Comparative and population genomic landscape of Phellinus noxius: A hypervariable fungus causing root rot in trees.</title>
        <authorList>
            <person name="Chung C.L."/>
            <person name="Lee T.J."/>
            <person name="Akiba M."/>
            <person name="Lee H.H."/>
            <person name="Kuo T.H."/>
            <person name="Liu D."/>
            <person name="Ke H.M."/>
            <person name="Yokoi T."/>
            <person name="Roa M.B."/>
            <person name="Lu M.J."/>
            <person name="Chang Y.Y."/>
            <person name="Ann P.J."/>
            <person name="Tsai J.N."/>
            <person name="Chen C.Y."/>
            <person name="Tzean S.S."/>
            <person name="Ota Y."/>
            <person name="Hattori T."/>
            <person name="Sahashi N."/>
            <person name="Liou R.F."/>
            <person name="Kikuchi T."/>
            <person name="Tsai I.J."/>
        </authorList>
    </citation>
    <scope>NUCLEOTIDE SEQUENCE [LARGE SCALE GENOMIC DNA]</scope>
    <source>
        <strain evidence="2 3">FFPRI411160</strain>
    </source>
</reference>
<protein>
    <submittedName>
        <fullName evidence="2">Uncharacterized protein</fullName>
    </submittedName>
</protein>
<dbReference type="Proteomes" id="UP000217199">
    <property type="component" value="Unassembled WGS sequence"/>
</dbReference>
<dbReference type="InParanoid" id="A0A286UA17"/>
<keyword evidence="3" id="KW-1185">Reference proteome</keyword>
<sequence length="120" mass="12933">MVTSGHTSSPHIPSHEPNIAVSNRDRAILVGGCGLGLIDISLDDFLSLRQTPDPEAGSKTNSARPEIAEKCQLFITDGEYVYMNSVLSRTVSNTLVQDAKNTPGSDTNEFWGRPKTSTSL</sequence>
<dbReference type="EMBL" id="NBII01000008">
    <property type="protein sequence ID" value="PAV16422.1"/>
    <property type="molecule type" value="Genomic_DNA"/>
</dbReference>
<evidence type="ECO:0000313" key="3">
    <source>
        <dbReference type="Proteomes" id="UP000217199"/>
    </source>
</evidence>
<accession>A0A286UA17</accession>
<dbReference type="AlphaFoldDB" id="A0A286UA17"/>
<proteinExistence type="predicted"/>
<comment type="caution">
    <text evidence="2">The sequence shown here is derived from an EMBL/GenBank/DDBJ whole genome shotgun (WGS) entry which is preliminary data.</text>
</comment>
<evidence type="ECO:0000313" key="2">
    <source>
        <dbReference type="EMBL" id="PAV16422.1"/>
    </source>
</evidence>
<organism evidence="2 3">
    <name type="scientific">Pyrrhoderma noxium</name>
    <dbReference type="NCBI Taxonomy" id="2282107"/>
    <lineage>
        <taxon>Eukaryota</taxon>
        <taxon>Fungi</taxon>
        <taxon>Dikarya</taxon>
        <taxon>Basidiomycota</taxon>
        <taxon>Agaricomycotina</taxon>
        <taxon>Agaricomycetes</taxon>
        <taxon>Hymenochaetales</taxon>
        <taxon>Hymenochaetaceae</taxon>
        <taxon>Pyrrhoderma</taxon>
    </lineage>
</organism>
<feature type="compositionally biased region" description="Polar residues" evidence="1">
    <location>
        <begin position="96"/>
        <end position="108"/>
    </location>
</feature>